<keyword evidence="4" id="KW-0597">Phosphoprotein</keyword>
<dbReference type="SMART" id="SM00862">
    <property type="entry name" value="Trans_reg_C"/>
    <property type="match status" value="1"/>
</dbReference>
<feature type="domain" description="OmpR/PhoB-type" evidence="7">
    <location>
        <begin position="124"/>
        <end position="218"/>
    </location>
</feature>
<dbReference type="EMBL" id="JAMOIM010000096">
    <property type="protein sequence ID" value="MCW6513113.1"/>
    <property type="molecule type" value="Genomic_DNA"/>
</dbReference>
<dbReference type="GO" id="GO:0006355">
    <property type="term" value="P:regulation of DNA-templated transcription"/>
    <property type="evidence" value="ECO:0007669"/>
    <property type="project" value="InterPro"/>
</dbReference>
<dbReference type="InterPro" id="IPR039420">
    <property type="entry name" value="WalR-like"/>
</dbReference>
<keyword evidence="3" id="KW-0804">Transcription</keyword>
<dbReference type="PROSITE" id="PS51755">
    <property type="entry name" value="OMPR_PHOB"/>
    <property type="match status" value="1"/>
</dbReference>
<dbReference type="Gene3D" id="3.40.50.2300">
    <property type="match status" value="1"/>
</dbReference>
<dbReference type="RefSeq" id="WP_282589489.1">
    <property type="nucleotide sequence ID" value="NZ_JAMOIM010000096.1"/>
</dbReference>
<dbReference type="CDD" id="cd17624">
    <property type="entry name" value="REC_OmpR_PmrA-like"/>
    <property type="match status" value="1"/>
</dbReference>
<evidence type="ECO:0000256" key="2">
    <source>
        <dbReference type="ARBA" id="ARBA00023125"/>
    </source>
</evidence>
<dbReference type="Pfam" id="PF00486">
    <property type="entry name" value="Trans_reg_C"/>
    <property type="match status" value="1"/>
</dbReference>
<evidence type="ECO:0000256" key="3">
    <source>
        <dbReference type="ARBA" id="ARBA00023163"/>
    </source>
</evidence>
<evidence type="ECO:0000313" key="8">
    <source>
        <dbReference type="EMBL" id="MCW6513113.1"/>
    </source>
</evidence>
<accession>A0AA42CN28</accession>
<dbReference type="GO" id="GO:0032993">
    <property type="term" value="C:protein-DNA complex"/>
    <property type="evidence" value="ECO:0007669"/>
    <property type="project" value="TreeGrafter"/>
</dbReference>
<evidence type="ECO:0000256" key="4">
    <source>
        <dbReference type="PROSITE-ProRule" id="PRU00169"/>
    </source>
</evidence>
<dbReference type="SUPFAM" id="SSF52172">
    <property type="entry name" value="CheY-like"/>
    <property type="match status" value="1"/>
</dbReference>
<dbReference type="Proteomes" id="UP001165667">
    <property type="component" value="Unassembled WGS sequence"/>
</dbReference>
<comment type="caution">
    <text evidence="8">The sequence shown here is derived from an EMBL/GenBank/DDBJ whole genome shotgun (WGS) entry which is preliminary data.</text>
</comment>
<evidence type="ECO:0000313" key="9">
    <source>
        <dbReference type="Proteomes" id="UP001165667"/>
    </source>
</evidence>
<protein>
    <submittedName>
        <fullName evidence="8">Response regulator transcription factor</fullName>
    </submittedName>
</protein>
<sequence length="219" mass="24257">MRVLLVEDDAMIGRSLRQALLNEGMSVDWTMSGLDGENSVRLGAYAAILLDLGLPDTTGFDILRRLRAGGDQIPIIVLTARDAVEDRIAGLDLGADDYIVKPFDVRELIARIRAVIRRRAGAAQPMLQTSALTLDLGSHELAFGQERRILSAREFALMRALMERPGTILSRSQIEERIYGWGEEVESNAVDVLIHSLRKRFGKDLISNVRGAGWMVMKG</sequence>
<dbReference type="GO" id="GO:0005829">
    <property type="term" value="C:cytosol"/>
    <property type="evidence" value="ECO:0007669"/>
    <property type="project" value="TreeGrafter"/>
</dbReference>
<dbReference type="InterPro" id="IPR001867">
    <property type="entry name" value="OmpR/PhoB-type_DNA-bd"/>
</dbReference>
<dbReference type="Pfam" id="PF00072">
    <property type="entry name" value="Response_reg"/>
    <property type="match status" value="1"/>
</dbReference>
<evidence type="ECO:0000259" key="6">
    <source>
        <dbReference type="PROSITE" id="PS50110"/>
    </source>
</evidence>
<feature type="modified residue" description="4-aspartylphosphate" evidence="4">
    <location>
        <position position="51"/>
    </location>
</feature>
<keyword evidence="2 5" id="KW-0238">DNA-binding</keyword>
<dbReference type="InterPro" id="IPR011006">
    <property type="entry name" value="CheY-like_superfamily"/>
</dbReference>
<dbReference type="PROSITE" id="PS50110">
    <property type="entry name" value="RESPONSE_REGULATORY"/>
    <property type="match status" value="1"/>
</dbReference>
<gene>
    <name evidence="8" type="ORF">M8523_35260</name>
</gene>
<dbReference type="PANTHER" id="PTHR48111:SF67">
    <property type="entry name" value="TRANSCRIPTIONAL REGULATORY PROTEIN TCTD"/>
    <property type="match status" value="1"/>
</dbReference>
<keyword evidence="1" id="KW-0805">Transcription regulation</keyword>
<name>A0AA42CN28_9HYPH</name>
<dbReference type="SMART" id="SM00448">
    <property type="entry name" value="REC"/>
    <property type="match status" value="1"/>
</dbReference>
<dbReference type="InterPro" id="IPR001789">
    <property type="entry name" value="Sig_transdc_resp-reg_receiver"/>
</dbReference>
<proteinExistence type="predicted"/>
<dbReference type="Gene3D" id="6.10.250.690">
    <property type="match status" value="1"/>
</dbReference>
<dbReference type="InterPro" id="IPR036388">
    <property type="entry name" value="WH-like_DNA-bd_sf"/>
</dbReference>
<dbReference type="GO" id="GO:0000976">
    <property type="term" value="F:transcription cis-regulatory region binding"/>
    <property type="evidence" value="ECO:0007669"/>
    <property type="project" value="TreeGrafter"/>
</dbReference>
<organism evidence="8 9">
    <name type="scientific">Lichenifustis flavocetrariae</name>
    <dbReference type="NCBI Taxonomy" id="2949735"/>
    <lineage>
        <taxon>Bacteria</taxon>
        <taxon>Pseudomonadati</taxon>
        <taxon>Pseudomonadota</taxon>
        <taxon>Alphaproteobacteria</taxon>
        <taxon>Hyphomicrobiales</taxon>
        <taxon>Lichenihabitantaceae</taxon>
        <taxon>Lichenifustis</taxon>
    </lineage>
</organism>
<reference evidence="8" key="1">
    <citation type="submission" date="2022-05" db="EMBL/GenBank/DDBJ databases">
        <authorList>
            <person name="Pankratov T."/>
        </authorList>
    </citation>
    <scope>NUCLEOTIDE SEQUENCE</scope>
    <source>
        <strain evidence="8">BP6-180914</strain>
    </source>
</reference>
<evidence type="ECO:0000259" key="7">
    <source>
        <dbReference type="PROSITE" id="PS51755"/>
    </source>
</evidence>
<dbReference type="GO" id="GO:0000156">
    <property type="term" value="F:phosphorelay response regulator activity"/>
    <property type="evidence" value="ECO:0007669"/>
    <property type="project" value="TreeGrafter"/>
</dbReference>
<feature type="domain" description="Response regulatory" evidence="6">
    <location>
        <begin position="2"/>
        <end position="116"/>
    </location>
</feature>
<dbReference type="CDD" id="cd00383">
    <property type="entry name" value="trans_reg_C"/>
    <property type="match status" value="1"/>
</dbReference>
<evidence type="ECO:0000256" key="5">
    <source>
        <dbReference type="PROSITE-ProRule" id="PRU01091"/>
    </source>
</evidence>
<feature type="DNA-binding region" description="OmpR/PhoB-type" evidence="5">
    <location>
        <begin position="124"/>
        <end position="218"/>
    </location>
</feature>
<keyword evidence="9" id="KW-1185">Reference proteome</keyword>
<dbReference type="AlphaFoldDB" id="A0AA42CN28"/>
<dbReference type="PANTHER" id="PTHR48111">
    <property type="entry name" value="REGULATOR OF RPOS"/>
    <property type="match status" value="1"/>
</dbReference>
<evidence type="ECO:0000256" key="1">
    <source>
        <dbReference type="ARBA" id="ARBA00023015"/>
    </source>
</evidence>
<dbReference type="Gene3D" id="1.10.10.10">
    <property type="entry name" value="Winged helix-like DNA-binding domain superfamily/Winged helix DNA-binding domain"/>
    <property type="match status" value="1"/>
</dbReference>